<organism evidence="1 2">
    <name type="scientific">Rangifer tarandus platyrhynchus</name>
    <name type="common">Svalbard reindeer</name>
    <dbReference type="NCBI Taxonomy" id="3082113"/>
    <lineage>
        <taxon>Eukaryota</taxon>
        <taxon>Metazoa</taxon>
        <taxon>Chordata</taxon>
        <taxon>Craniata</taxon>
        <taxon>Vertebrata</taxon>
        <taxon>Euteleostomi</taxon>
        <taxon>Mammalia</taxon>
        <taxon>Eutheria</taxon>
        <taxon>Laurasiatheria</taxon>
        <taxon>Artiodactyla</taxon>
        <taxon>Ruminantia</taxon>
        <taxon>Pecora</taxon>
        <taxon>Cervidae</taxon>
        <taxon>Odocoileinae</taxon>
        <taxon>Rangifer</taxon>
    </lineage>
</organism>
<dbReference type="Proteomes" id="UP001176941">
    <property type="component" value="Chromosome 25"/>
</dbReference>
<evidence type="ECO:0000313" key="1">
    <source>
        <dbReference type="EMBL" id="CAI9166095.1"/>
    </source>
</evidence>
<sequence>MPVDTLGMCFMGLEVPTGAESIKPRYLLPVAPSSPGDPLLPQLQGPFSLSSCQASVFIPMGSLELHLTKATAFPPDHPPAPLTPQGGLWVISVCRVSGSGLTNCLTLTRR</sequence>
<reference evidence="1" key="1">
    <citation type="submission" date="2023-04" db="EMBL/GenBank/DDBJ databases">
        <authorList>
            <consortium name="ELIXIR-Norway"/>
        </authorList>
    </citation>
    <scope>NUCLEOTIDE SEQUENCE [LARGE SCALE GENOMIC DNA]</scope>
</reference>
<proteinExistence type="predicted"/>
<evidence type="ECO:0000313" key="2">
    <source>
        <dbReference type="Proteomes" id="UP001176941"/>
    </source>
</evidence>
<keyword evidence="2" id="KW-1185">Reference proteome</keyword>
<accession>A0ABN8YWW4</accession>
<name>A0ABN8YWW4_RANTA</name>
<protein>
    <submittedName>
        <fullName evidence="1">Uncharacterized protein</fullName>
    </submittedName>
</protein>
<gene>
    <name evidence="1" type="ORF">MRATA1EN1_LOCUS15057</name>
</gene>
<dbReference type="EMBL" id="OX459961">
    <property type="protein sequence ID" value="CAI9166095.1"/>
    <property type="molecule type" value="Genomic_DNA"/>
</dbReference>